<evidence type="ECO:0000313" key="2">
    <source>
        <dbReference type="EMBL" id="DAD74499.1"/>
    </source>
</evidence>
<proteinExistence type="predicted"/>
<name>A0A8S5LXG4_9CAUD</name>
<organism evidence="2">
    <name type="scientific">Siphoviridae sp. ctPL34</name>
    <dbReference type="NCBI Taxonomy" id="2826322"/>
    <lineage>
        <taxon>Viruses</taxon>
        <taxon>Duplodnaviria</taxon>
        <taxon>Heunggongvirae</taxon>
        <taxon>Uroviricota</taxon>
        <taxon>Caudoviricetes</taxon>
    </lineage>
</organism>
<protein>
    <submittedName>
        <fullName evidence="2">Uncharacterized protein</fullName>
    </submittedName>
</protein>
<feature type="coiled-coil region" evidence="1">
    <location>
        <begin position="29"/>
        <end position="56"/>
    </location>
</feature>
<reference evidence="2" key="1">
    <citation type="journal article" date="2021" name="Proc. Natl. Acad. Sci. U.S.A.">
        <title>A Catalog of Tens of Thousands of Viruses from Human Metagenomes Reveals Hidden Associations with Chronic Diseases.</title>
        <authorList>
            <person name="Tisza M.J."/>
            <person name="Buck C.B."/>
        </authorList>
    </citation>
    <scope>NUCLEOTIDE SEQUENCE</scope>
    <source>
        <strain evidence="2">CtPL34</strain>
    </source>
</reference>
<accession>A0A8S5LXG4</accession>
<evidence type="ECO:0000256" key="1">
    <source>
        <dbReference type="SAM" id="Coils"/>
    </source>
</evidence>
<keyword evidence="1" id="KW-0175">Coiled coil</keyword>
<sequence length="109" mass="11927">MNTPEHNAENALKDAYAFIDGMDPDAEAYANALANIRELEAICAKHRDETRRAEKHESELDKQRAVKLPSPDTIVTCATSLVSVLLVVKAESILPVTSKALGLITKVRI</sequence>
<dbReference type="EMBL" id="BK014761">
    <property type="protein sequence ID" value="DAD74499.1"/>
    <property type="molecule type" value="Genomic_DNA"/>
</dbReference>